<dbReference type="AlphaFoldDB" id="B0WYD0"/>
<evidence type="ECO:0000313" key="3">
    <source>
        <dbReference type="Proteomes" id="UP000002320"/>
    </source>
</evidence>
<dbReference type="HOGENOM" id="CLU_1830159_0_0_1"/>
<accession>B0WYD0</accession>
<organism>
    <name type="scientific">Culex quinquefasciatus</name>
    <name type="common">Southern house mosquito</name>
    <name type="synonym">Culex pungens</name>
    <dbReference type="NCBI Taxonomy" id="7176"/>
    <lineage>
        <taxon>Eukaryota</taxon>
        <taxon>Metazoa</taxon>
        <taxon>Ecdysozoa</taxon>
        <taxon>Arthropoda</taxon>
        <taxon>Hexapoda</taxon>
        <taxon>Insecta</taxon>
        <taxon>Pterygota</taxon>
        <taxon>Neoptera</taxon>
        <taxon>Endopterygota</taxon>
        <taxon>Diptera</taxon>
        <taxon>Nematocera</taxon>
        <taxon>Culicoidea</taxon>
        <taxon>Culicidae</taxon>
        <taxon>Culicinae</taxon>
        <taxon>Culicini</taxon>
        <taxon>Culex</taxon>
        <taxon>Culex</taxon>
    </lineage>
</organism>
<evidence type="ECO:0000313" key="2">
    <source>
        <dbReference type="EnsemblMetazoa" id="CPIJ012318-PA"/>
    </source>
</evidence>
<protein>
    <submittedName>
        <fullName evidence="1 2">Uncharacterized protein</fullName>
    </submittedName>
</protein>
<dbReference type="InParanoid" id="B0WYD0"/>
<evidence type="ECO:0000313" key="1">
    <source>
        <dbReference type="EMBL" id="EDS37007.1"/>
    </source>
</evidence>
<dbReference type="Proteomes" id="UP000002320">
    <property type="component" value="Unassembled WGS sequence"/>
</dbReference>
<gene>
    <name evidence="2" type="primary">6044978</name>
    <name evidence="1" type="ORF">CpipJ_CPIJ012318</name>
</gene>
<reference evidence="1" key="1">
    <citation type="submission" date="2007-03" db="EMBL/GenBank/DDBJ databases">
        <title>Annotation of Culex pipiens quinquefasciatus.</title>
        <authorList>
            <consortium name="The Broad Institute Genome Sequencing Platform"/>
            <person name="Atkinson P.W."/>
            <person name="Hemingway J."/>
            <person name="Christensen B.M."/>
            <person name="Higgs S."/>
            <person name="Kodira C."/>
            <person name="Hannick L."/>
            <person name="Megy K."/>
            <person name="O'Leary S."/>
            <person name="Pearson M."/>
            <person name="Haas B.J."/>
            <person name="Mauceli E."/>
            <person name="Wortman J.R."/>
            <person name="Lee N.H."/>
            <person name="Guigo R."/>
            <person name="Stanke M."/>
            <person name="Alvarado L."/>
            <person name="Amedeo P."/>
            <person name="Antoine C.H."/>
            <person name="Arensburger P."/>
            <person name="Bidwell S.L."/>
            <person name="Crawford M."/>
            <person name="Camaro F."/>
            <person name="Devon K."/>
            <person name="Engels R."/>
            <person name="Hammond M."/>
            <person name="Howarth C."/>
            <person name="Koehrsen M."/>
            <person name="Lawson D."/>
            <person name="Montgomery P."/>
            <person name="Nene V."/>
            <person name="Nusbaum C."/>
            <person name="Puiu D."/>
            <person name="Romero-Severson J."/>
            <person name="Severson D.W."/>
            <person name="Shumway M."/>
            <person name="Sisk P."/>
            <person name="Stolte C."/>
            <person name="Zeng Q."/>
            <person name="Eisenstadt E."/>
            <person name="Fraser-Liggett C."/>
            <person name="Strausberg R."/>
            <person name="Galagan J."/>
            <person name="Birren B."/>
            <person name="Collins F.H."/>
        </authorList>
    </citation>
    <scope>NUCLEOTIDE SEQUENCE [LARGE SCALE GENOMIC DNA]</scope>
    <source>
        <strain evidence="1">JHB</strain>
    </source>
</reference>
<feature type="non-terminal residue" evidence="1">
    <location>
        <position position="1"/>
    </location>
</feature>
<dbReference type="KEGG" id="cqu:CpipJ_CPIJ012318"/>
<sequence length="141" mass="15280">SSCNHTVTVPFTRLLRNSLEPCSCIDIGSTLRLAANYIHFPIQATISPSPFTIIPRGARVLTPAGHSTVEGSLDGDLLEISAPETTQNFPFFNFGTLGYPGGPSRYLKVPTSHKCPTSVQGLLKKAARSQRGARWKTLLIQ</sequence>
<name>B0WYD0_CULQU</name>
<dbReference type="EnsemblMetazoa" id="CPIJ012318-RA">
    <property type="protein sequence ID" value="CPIJ012318-PA"/>
    <property type="gene ID" value="CPIJ012318"/>
</dbReference>
<dbReference type="EMBL" id="DS232187">
    <property type="protein sequence ID" value="EDS37007.1"/>
    <property type="molecule type" value="Genomic_DNA"/>
</dbReference>
<reference evidence="2" key="2">
    <citation type="submission" date="2021-02" db="UniProtKB">
        <authorList>
            <consortium name="EnsemblMetazoa"/>
        </authorList>
    </citation>
    <scope>IDENTIFICATION</scope>
    <source>
        <strain evidence="2">JHB</strain>
    </source>
</reference>
<dbReference type="VEuPathDB" id="VectorBase:CPIJ012318"/>
<keyword evidence="3" id="KW-1185">Reference proteome</keyword>
<proteinExistence type="predicted"/>